<keyword evidence="3" id="KW-1185">Reference proteome</keyword>
<dbReference type="EMBL" id="KZ678161">
    <property type="protein sequence ID" value="PSN59225.1"/>
    <property type="molecule type" value="Genomic_DNA"/>
</dbReference>
<gene>
    <name evidence="2" type="ORF">BS50DRAFT_261378</name>
</gene>
<dbReference type="OrthoDB" id="3497702at2759"/>
<reference evidence="2 3" key="1">
    <citation type="journal article" date="2018" name="Front. Microbiol.">
        <title>Genome-Wide Analysis of Corynespora cassiicola Leaf Fall Disease Putative Effectors.</title>
        <authorList>
            <person name="Lopez D."/>
            <person name="Ribeiro S."/>
            <person name="Label P."/>
            <person name="Fumanal B."/>
            <person name="Venisse J.S."/>
            <person name="Kohler A."/>
            <person name="de Oliveira R.R."/>
            <person name="Labutti K."/>
            <person name="Lipzen A."/>
            <person name="Lail K."/>
            <person name="Bauer D."/>
            <person name="Ohm R.A."/>
            <person name="Barry K.W."/>
            <person name="Spatafora J."/>
            <person name="Grigoriev I.V."/>
            <person name="Martin F.M."/>
            <person name="Pujade-Renaud V."/>
        </authorList>
    </citation>
    <scope>NUCLEOTIDE SEQUENCE [LARGE SCALE GENOMIC DNA]</scope>
    <source>
        <strain evidence="2 3">Philippines</strain>
    </source>
</reference>
<protein>
    <submittedName>
        <fullName evidence="2">Uncharacterized protein</fullName>
    </submittedName>
</protein>
<dbReference type="AlphaFoldDB" id="A0A2T2N1A5"/>
<feature type="chain" id="PRO_5015487807" evidence="1">
    <location>
        <begin position="19"/>
        <end position="126"/>
    </location>
</feature>
<evidence type="ECO:0000256" key="1">
    <source>
        <dbReference type="SAM" id="SignalP"/>
    </source>
</evidence>
<name>A0A2T2N1A5_CORCC</name>
<evidence type="ECO:0000313" key="3">
    <source>
        <dbReference type="Proteomes" id="UP000240883"/>
    </source>
</evidence>
<feature type="signal peptide" evidence="1">
    <location>
        <begin position="1"/>
        <end position="18"/>
    </location>
</feature>
<proteinExistence type="predicted"/>
<organism evidence="2 3">
    <name type="scientific">Corynespora cassiicola Philippines</name>
    <dbReference type="NCBI Taxonomy" id="1448308"/>
    <lineage>
        <taxon>Eukaryota</taxon>
        <taxon>Fungi</taxon>
        <taxon>Dikarya</taxon>
        <taxon>Ascomycota</taxon>
        <taxon>Pezizomycotina</taxon>
        <taxon>Dothideomycetes</taxon>
        <taxon>Pleosporomycetidae</taxon>
        <taxon>Pleosporales</taxon>
        <taxon>Corynesporascaceae</taxon>
        <taxon>Corynespora</taxon>
    </lineage>
</organism>
<sequence length="126" mass="13266">MKTSTAIASTLLGTVALAAPSRRPLITVSLINEFAGTSGEATVPANGQFHDVPSLFGNSAIDENGQILASSANLTRFVDNVFCSFNKGDRIIAINSQTPSVDLDGNANVALLEPILMNEFQLQCQV</sequence>
<accession>A0A2T2N1A5</accession>
<keyword evidence="1" id="KW-0732">Signal</keyword>
<dbReference type="Proteomes" id="UP000240883">
    <property type="component" value="Unassembled WGS sequence"/>
</dbReference>
<evidence type="ECO:0000313" key="2">
    <source>
        <dbReference type="EMBL" id="PSN59225.1"/>
    </source>
</evidence>